<dbReference type="Proteomes" id="UP001202328">
    <property type="component" value="Unassembled WGS sequence"/>
</dbReference>
<evidence type="ECO:0000313" key="3">
    <source>
        <dbReference type="Proteomes" id="UP001202328"/>
    </source>
</evidence>
<keyword evidence="3" id="KW-1185">Reference proteome</keyword>
<name>A0AAD4S338_9MAGN</name>
<sequence>MASQSYTYNQAGPSMSQLPNVQWDVPFYKESFEDLVPVPRKPPNPYNYSNMNVSMEEIFQFAANTYWCLQSTRQTMFDESCRRALYNTPTTHRSSKTSDGLFTSSQEEQTFASTYNAGVSLEETQYRRKRAAGDPSTSNVYYVPYGPESNVHVEPHMSMAHGSPICSDLPNSSEFLGLSLGGSWQGSVHGSGHRGEDSVDMEVVPESQFFP</sequence>
<dbReference type="AlphaFoldDB" id="A0AAD4S338"/>
<dbReference type="EMBL" id="JAJJMB010014829">
    <property type="protein sequence ID" value="KAI3857621.1"/>
    <property type="molecule type" value="Genomic_DNA"/>
</dbReference>
<evidence type="ECO:0000313" key="2">
    <source>
        <dbReference type="EMBL" id="KAI3857621.1"/>
    </source>
</evidence>
<protein>
    <submittedName>
        <fullName evidence="2">Uncharacterized protein</fullName>
    </submittedName>
</protein>
<accession>A0AAD4S338</accession>
<evidence type="ECO:0000256" key="1">
    <source>
        <dbReference type="SAM" id="MobiDB-lite"/>
    </source>
</evidence>
<feature type="region of interest" description="Disordered" evidence="1">
    <location>
        <begin position="187"/>
        <end position="211"/>
    </location>
</feature>
<proteinExistence type="predicted"/>
<comment type="caution">
    <text evidence="2">The sequence shown here is derived from an EMBL/GenBank/DDBJ whole genome shotgun (WGS) entry which is preliminary data.</text>
</comment>
<reference evidence="2" key="1">
    <citation type="submission" date="2022-04" db="EMBL/GenBank/DDBJ databases">
        <title>A functionally conserved STORR gene fusion in Papaver species that diverged 16.8 million years ago.</title>
        <authorList>
            <person name="Catania T."/>
        </authorList>
    </citation>
    <scope>NUCLEOTIDE SEQUENCE</scope>
    <source>
        <strain evidence="2">S-188037</strain>
    </source>
</reference>
<gene>
    <name evidence="2" type="ORF">MKW98_028885</name>
</gene>
<organism evidence="2 3">
    <name type="scientific">Papaver atlanticum</name>
    <dbReference type="NCBI Taxonomy" id="357466"/>
    <lineage>
        <taxon>Eukaryota</taxon>
        <taxon>Viridiplantae</taxon>
        <taxon>Streptophyta</taxon>
        <taxon>Embryophyta</taxon>
        <taxon>Tracheophyta</taxon>
        <taxon>Spermatophyta</taxon>
        <taxon>Magnoliopsida</taxon>
        <taxon>Ranunculales</taxon>
        <taxon>Papaveraceae</taxon>
        <taxon>Papaveroideae</taxon>
        <taxon>Papaver</taxon>
    </lineage>
</organism>